<evidence type="ECO:0000256" key="11">
    <source>
        <dbReference type="ARBA" id="ARBA00022729"/>
    </source>
</evidence>
<comment type="subunit">
    <text evidence="4 20">Homodimer; dimerization is reversible, and the dimeric form is the active one.</text>
</comment>
<evidence type="ECO:0000256" key="18">
    <source>
        <dbReference type="PIRSR" id="PIRSR603187-1"/>
    </source>
</evidence>
<evidence type="ECO:0000256" key="10">
    <source>
        <dbReference type="ARBA" id="ARBA00022723"/>
    </source>
</evidence>
<keyword evidence="9" id="KW-0812">Transmembrane</keyword>
<dbReference type="PANTHER" id="PTHR40457">
    <property type="entry name" value="PHOSPHOLIPASE A1"/>
    <property type="match status" value="1"/>
</dbReference>
<comment type="function">
    <text evidence="20">Hydrolysis of phosphatidylcholine with phospholipase A2 (EC 3.1.1.4) and phospholipase A1 (EC 3.1.1.32) activities.</text>
</comment>
<evidence type="ECO:0000256" key="5">
    <source>
        <dbReference type="ARBA" id="ARBA00013179"/>
    </source>
</evidence>
<dbReference type="GO" id="GO:0009279">
    <property type="term" value="C:cell outer membrane"/>
    <property type="evidence" value="ECO:0007669"/>
    <property type="project" value="UniProtKB-SubCell"/>
</dbReference>
<dbReference type="Gene3D" id="2.40.230.10">
    <property type="entry name" value="Phospholipase A1"/>
    <property type="match status" value="1"/>
</dbReference>
<name>A0A9E5MNP3_9GAMM</name>
<dbReference type="EC" id="3.1.1.32" evidence="5 20"/>
<evidence type="ECO:0000313" key="21">
    <source>
        <dbReference type="EMBL" id="NHO67611.1"/>
    </source>
</evidence>
<dbReference type="RefSeq" id="WP_167190616.1">
    <property type="nucleotide sequence ID" value="NZ_JAAONZ010000018.1"/>
</dbReference>
<evidence type="ECO:0000256" key="16">
    <source>
        <dbReference type="ARBA" id="ARBA00023136"/>
    </source>
</evidence>
<comment type="catalytic activity">
    <reaction evidence="1 20">
        <text>a 1,2-diacyl-sn-glycero-3-phosphocholine + H2O = a 2-acyl-sn-glycero-3-phosphocholine + a fatty acid + H(+)</text>
        <dbReference type="Rhea" id="RHEA:18689"/>
        <dbReference type="ChEBI" id="CHEBI:15377"/>
        <dbReference type="ChEBI" id="CHEBI:15378"/>
        <dbReference type="ChEBI" id="CHEBI:28868"/>
        <dbReference type="ChEBI" id="CHEBI:57643"/>
        <dbReference type="ChEBI" id="CHEBI:57875"/>
        <dbReference type="EC" id="3.1.1.32"/>
    </reaction>
</comment>
<feature type="binding site" description="in dimeric form" evidence="19">
    <location>
        <position position="210"/>
    </location>
    <ligand>
        <name>Ca(2+)</name>
        <dbReference type="ChEBI" id="CHEBI:29108"/>
        <label>1</label>
    </ligand>
</feature>
<keyword evidence="8" id="KW-1134">Transmembrane beta strand</keyword>
<proteinExistence type="inferred from homology"/>
<dbReference type="InterPro" id="IPR036541">
    <property type="entry name" value="PLipase_A1_sf"/>
</dbReference>
<keyword evidence="22" id="KW-1185">Reference proteome</keyword>
<evidence type="ECO:0000256" key="13">
    <source>
        <dbReference type="ARBA" id="ARBA00022837"/>
    </source>
</evidence>
<feature type="binding site" description="in dimeric form" evidence="19">
    <location>
        <position position="169"/>
    </location>
    <ligand>
        <name>Ca(2+)</name>
        <dbReference type="ChEBI" id="CHEBI:29108"/>
        <label>1</label>
    </ligand>
</feature>
<evidence type="ECO:0000256" key="20">
    <source>
        <dbReference type="RuleBase" id="RU366027"/>
    </source>
</evidence>
<feature type="signal peptide" evidence="20">
    <location>
        <begin position="1"/>
        <end position="18"/>
    </location>
</feature>
<keyword evidence="14 20" id="KW-0442">Lipid degradation</keyword>
<dbReference type="GO" id="GO:0005509">
    <property type="term" value="F:calcium ion binding"/>
    <property type="evidence" value="ECO:0007669"/>
    <property type="project" value="TreeGrafter"/>
</dbReference>
<dbReference type="GO" id="GO:0008970">
    <property type="term" value="F:phospholipase A1 activity"/>
    <property type="evidence" value="ECO:0007669"/>
    <property type="project" value="UniProtKB-EC"/>
</dbReference>
<keyword evidence="13 19" id="KW-0106">Calcium</keyword>
<keyword evidence="10 19" id="KW-0479">Metal-binding</keyword>
<evidence type="ECO:0000256" key="6">
    <source>
        <dbReference type="ARBA" id="ARBA00013278"/>
    </source>
</evidence>
<evidence type="ECO:0000256" key="3">
    <source>
        <dbReference type="ARBA" id="ARBA00010525"/>
    </source>
</evidence>
<evidence type="ECO:0000256" key="7">
    <source>
        <dbReference type="ARBA" id="ARBA00021726"/>
    </source>
</evidence>
<evidence type="ECO:0000256" key="15">
    <source>
        <dbReference type="ARBA" id="ARBA00023098"/>
    </source>
</evidence>
<dbReference type="AlphaFoldDB" id="A0A9E5MNP3"/>
<sequence>MRTSLLLIFITTALPAFADAPQDCRTLGEDTARLACYDELFGTPESLITETGVAPTAEPETATAAPDTQQVSEMKIRLNSEEQLADNRFVITPHRQTYILPYTYLQDPNTKPYQNIAAALEDQGLDNEEIKFQISFKIPLYDDFLVKGSTLWAGYTQVSLWQAYNDDASAPFRETNYEPEIFWSLPVEANVFGATLEEVSLGVGHQSNGRSSDLSRSWNRAFASFVLARHRWAFGLKTWYRIPEDETQDDNPDIEKYLGYADFIGTYKWGDNVFSAQIRNNFRSKDNHTSTTLSLSIPFPGRINGYIEYVDGYGETLIDYNHRNQRIGIGFILNDWF</sequence>
<comment type="cofactor">
    <cofactor evidence="20">
        <name>Ca(2+)</name>
        <dbReference type="ChEBI" id="CHEBI:29108"/>
    </cofactor>
    <text evidence="20">Binds 1 Ca(2+) ion per monomer. In the dimeric form the Ca(2+) is bound by different amino acids with binding of each Ca(2+) shared with ligands coming from each monomer. The Ca(2+) ion may have a role in catalysis.</text>
</comment>
<dbReference type="InterPro" id="IPR003187">
    <property type="entry name" value="PLipase_A1"/>
</dbReference>
<feature type="binding site" description="in dimeric form" evidence="19">
    <location>
        <position position="215"/>
    </location>
    <ligand>
        <name>Ca(2+)</name>
        <dbReference type="ChEBI" id="CHEBI:29108"/>
        <label>1</label>
    </ligand>
</feature>
<comment type="caution">
    <text evidence="21">The sequence shown here is derived from an EMBL/GenBank/DDBJ whole genome shotgun (WGS) entry which is preliminary data.</text>
</comment>
<comment type="similarity">
    <text evidence="3 20">Belongs to the phospholipase A1 family.</text>
</comment>
<evidence type="ECO:0000256" key="14">
    <source>
        <dbReference type="ARBA" id="ARBA00022963"/>
    </source>
</evidence>
<evidence type="ECO:0000256" key="12">
    <source>
        <dbReference type="ARBA" id="ARBA00022801"/>
    </source>
</evidence>
<protein>
    <recommendedName>
        <fullName evidence="7 20">Phospholipase A1</fullName>
        <ecNumber evidence="5 20">3.1.1.32</ecNumber>
        <ecNumber evidence="6 20">3.1.1.4</ecNumber>
    </recommendedName>
    <alternativeName>
        <fullName evidence="20">Phosphatidylcholine 1-acylhydrolase</fullName>
    </alternativeName>
</protein>
<keyword evidence="15 20" id="KW-0443">Lipid metabolism</keyword>
<dbReference type="SUPFAM" id="SSF56931">
    <property type="entry name" value="Outer membrane phospholipase A (OMPLA)"/>
    <property type="match status" value="1"/>
</dbReference>
<dbReference type="CDD" id="cd00541">
    <property type="entry name" value="OMPLA"/>
    <property type="match status" value="1"/>
</dbReference>
<keyword evidence="11 20" id="KW-0732">Signal</keyword>
<dbReference type="EMBL" id="JAAONZ010000018">
    <property type="protein sequence ID" value="NHO67611.1"/>
    <property type="molecule type" value="Genomic_DNA"/>
</dbReference>
<dbReference type="Pfam" id="PF02253">
    <property type="entry name" value="PLA1"/>
    <property type="match status" value="1"/>
</dbReference>
<organism evidence="21 22">
    <name type="scientific">Pseudomaricurvus hydrocarbonicus</name>
    <dbReference type="NCBI Taxonomy" id="1470433"/>
    <lineage>
        <taxon>Bacteria</taxon>
        <taxon>Pseudomonadati</taxon>
        <taxon>Pseudomonadota</taxon>
        <taxon>Gammaproteobacteria</taxon>
        <taxon>Cellvibrionales</taxon>
        <taxon>Cellvibrionaceae</taxon>
        <taxon>Pseudomaricurvus</taxon>
    </lineage>
</organism>
<evidence type="ECO:0000256" key="2">
    <source>
        <dbReference type="ARBA" id="ARBA00001604"/>
    </source>
</evidence>
<dbReference type="GO" id="GO:0016042">
    <property type="term" value="P:lipid catabolic process"/>
    <property type="evidence" value="ECO:0007669"/>
    <property type="project" value="UniProtKB-KW"/>
</dbReference>
<dbReference type="PANTHER" id="PTHR40457:SF1">
    <property type="entry name" value="PHOSPHOLIPASE A1"/>
    <property type="match status" value="1"/>
</dbReference>
<dbReference type="GO" id="GO:0004623">
    <property type="term" value="F:phospholipase A2 activity"/>
    <property type="evidence" value="ECO:0007669"/>
    <property type="project" value="UniProtKB-EC"/>
</dbReference>
<reference evidence="21" key="1">
    <citation type="submission" date="2020-03" db="EMBL/GenBank/DDBJ databases">
        <authorList>
            <person name="Guo F."/>
        </authorList>
    </citation>
    <scope>NUCLEOTIDE SEQUENCE</scope>
    <source>
        <strain evidence="21">JCM 30134</strain>
    </source>
</reference>
<evidence type="ECO:0000256" key="17">
    <source>
        <dbReference type="ARBA" id="ARBA00023237"/>
    </source>
</evidence>
<accession>A0A9E5MNP3</accession>
<dbReference type="PRINTS" id="PR01486">
    <property type="entry name" value="PHPHLIPASEA1"/>
</dbReference>
<keyword evidence="16" id="KW-0472">Membrane</keyword>
<feature type="active site" description="Proton acceptor" evidence="18">
    <location>
        <position position="205"/>
    </location>
</feature>
<evidence type="ECO:0000256" key="19">
    <source>
        <dbReference type="PIRSR" id="PIRSR603187-2"/>
    </source>
</evidence>
<gene>
    <name evidence="21" type="ORF">G8770_18860</name>
</gene>
<keyword evidence="17 20" id="KW-0998">Cell outer membrane</keyword>
<dbReference type="EC" id="3.1.1.4" evidence="6 20"/>
<evidence type="ECO:0000256" key="8">
    <source>
        <dbReference type="ARBA" id="ARBA00022452"/>
    </source>
</evidence>
<comment type="catalytic activity">
    <reaction evidence="2 20">
        <text>a 1,2-diacyl-sn-glycero-3-phosphocholine + H2O = a 1-acyl-sn-glycero-3-phosphocholine + a fatty acid + H(+)</text>
        <dbReference type="Rhea" id="RHEA:15801"/>
        <dbReference type="ChEBI" id="CHEBI:15377"/>
        <dbReference type="ChEBI" id="CHEBI:15378"/>
        <dbReference type="ChEBI" id="CHEBI:28868"/>
        <dbReference type="ChEBI" id="CHEBI:57643"/>
        <dbReference type="ChEBI" id="CHEBI:58168"/>
        <dbReference type="EC" id="3.1.1.4"/>
    </reaction>
</comment>
<keyword evidence="12 20" id="KW-0378">Hydrolase</keyword>
<comment type="subcellular location">
    <subcellularLocation>
        <location evidence="20">Cell outer membrane</location>
        <topology evidence="20">Multi-pass membrane protein</topology>
    </subcellularLocation>
    <text evidence="20">One of the very few enzymes located there.</text>
</comment>
<feature type="binding site" description="in dimeric form" evidence="19">
    <location>
        <position position="250"/>
    </location>
    <ligand>
        <name>Ca(2+)</name>
        <dbReference type="ChEBI" id="CHEBI:29108"/>
        <label>1</label>
    </ligand>
</feature>
<dbReference type="Proteomes" id="UP000787472">
    <property type="component" value="Unassembled WGS sequence"/>
</dbReference>
<feature type="active site" description="Nucleophile" evidence="18">
    <location>
        <position position="207"/>
    </location>
</feature>
<evidence type="ECO:0000256" key="1">
    <source>
        <dbReference type="ARBA" id="ARBA00000111"/>
    </source>
</evidence>
<evidence type="ECO:0000256" key="4">
    <source>
        <dbReference type="ARBA" id="ARBA00011702"/>
    </source>
</evidence>
<evidence type="ECO:0000313" key="22">
    <source>
        <dbReference type="Proteomes" id="UP000787472"/>
    </source>
</evidence>
<feature type="chain" id="PRO_5039759767" description="Phospholipase A1" evidence="20">
    <location>
        <begin position="19"/>
        <end position="337"/>
    </location>
</feature>
<evidence type="ECO:0000256" key="9">
    <source>
        <dbReference type="ARBA" id="ARBA00022692"/>
    </source>
</evidence>